<dbReference type="Gene3D" id="2.60.40.10">
    <property type="entry name" value="Immunoglobulins"/>
    <property type="match status" value="1"/>
</dbReference>
<proteinExistence type="predicted"/>
<evidence type="ECO:0000313" key="2">
    <source>
        <dbReference type="EMBL" id="MFD2568589.1"/>
    </source>
</evidence>
<sequence length="116" mass="12897">MKKVYLLLLLCFTLSCEAVFVEDISDDSVMLQAPTNNSQVTSGNIVFTWQLVDQAEAYQVQIATPDFQNASQIVLDSITDANSVSTHLDAGTYEWRVKAMNSEYETPYSAVSFTVN</sequence>
<gene>
    <name evidence="2" type="ORF">ACFSRZ_14525</name>
</gene>
<dbReference type="PROSITE" id="PS51257">
    <property type="entry name" value="PROKAR_LIPOPROTEIN"/>
    <property type="match status" value="1"/>
</dbReference>
<accession>A0ABW5LX84</accession>
<comment type="caution">
    <text evidence="2">The sequence shown here is derived from an EMBL/GenBank/DDBJ whole genome shotgun (WGS) entry which is preliminary data.</text>
</comment>
<dbReference type="EMBL" id="JBHULH010000012">
    <property type="protein sequence ID" value="MFD2568589.1"/>
    <property type="molecule type" value="Genomic_DNA"/>
</dbReference>
<reference evidence="3" key="1">
    <citation type="journal article" date="2019" name="Int. J. Syst. Evol. Microbiol.">
        <title>The Global Catalogue of Microorganisms (GCM) 10K type strain sequencing project: providing services to taxonomists for standard genome sequencing and annotation.</title>
        <authorList>
            <consortium name="The Broad Institute Genomics Platform"/>
            <consortium name="The Broad Institute Genome Sequencing Center for Infectious Disease"/>
            <person name="Wu L."/>
            <person name="Ma J."/>
        </authorList>
    </citation>
    <scope>NUCLEOTIDE SEQUENCE [LARGE SCALE GENOMIC DNA]</scope>
    <source>
        <strain evidence="3">KCTC 52127</strain>
    </source>
</reference>
<dbReference type="InterPro" id="IPR013783">
    <property type="entry name" value="Ig-like_fold"/>
</dbReference>
<dbReference type="SUPFAM" id="SSF49265">
    <property type="entry name" value="Fibronectin type III"/>
    <property type="match status" value="1"/>
</dbReference>
<dbReference type="InterPro" id="IPR036116">
    <property type="entry name" value="FN3_sf"/>
</dbReference>
<keyword evidence="1" id="KW-0732">Signal</keyword>
<evidence type="ECO:0008006" key="4">
    <source>
        <dbReference type="Google" id="ProtNLM"/>
    </source>
</evidence>
<protein>
    <recommendedName>
        <fullName evidence="4">Fibronectin type-III domain-containing protein</fullName>
    </recommendedName>
</protein>
<evidence type="ECO:0000256" key="1">
    <source>
        <dbReference type="SAM" id="SignalP"/>
    </source>
</evidence>
<dbReference type="RefSeq" id="WP_379667298.1">
    <property type="nucleotide sequence ID" value="NZ_JBHULH010000012.1"/>
</dbReference>
<name>A0ABW5LX84_9FLAO</name>
<organism evidence="2 3">
    <name type="scientific">Pseudotenacibaculum haliotis</name>
    <dbReference type="NCBI Taxonomy" id="1862138"/>
    <lineage>
        <taxon>Bacteria</taxon>
        <taxon>Pseudomonadati</taxon>
        <taxon>Bacteroidota</taxon>
        <taxon>Flavobacteriia</taxon>
        <taxon>Flavobacteriales</taxon>
        <taxon>Flavobacteriaceae</taxon>
        <taxon>Pseudotenacibaculum</taxon>
    </lineage>
</organism>
<feature type="signal peptide" evidence="1">
    <location>
        <begin position="1"/>
        <end position="18"/>
    </location>
</feature>
<feature type="chain" id="PRO_5046282928" description="Fibronectin type-III domain-containing protein" evidence="1">
    <location>
        <begin position="19"/>
        <end position="116"/>
    </location>
</feature>
<dbReference type="Proteomes" id="UP001597508">
    <property type="component" value="Unassembled WGS sequence"/>
</dbReference>
<evidence type="ECO:0000313" key="3">
    <source>
        <dbReference type="Proteomes" id="UP001597508"/>
    </source>
</evidence>
<keyword evidence="3" id="KW-1185">Reference proteome</keyword>